<reference evidence="1 2" key="1">
    <citation type="submission" date="2020-12" db="EMBL/GenBank/DDBJ databases">
        <authorList>
            <person name="Awala S.I."/>
            <person name="Gwak J.-H."/>
            <person name="Kim S.-J."/>
            <person name="Rhee S.-K."/>
        </authorList>
    </citation>
    <scope>NUCLEOTIDE SEQUENCE [LARGE SCALE GENOMIC DNA]</scope>
    <source>
        <strain evidence="1 2">IT5</strain>
    </source>
</reference>
<evidence type="ECO:0000313" key="2">
    <source>
        <dbReference type="Proteomes" id="UP000663088"/>
    </source>
</evidence>
<accession>A0ABX7PUR1</accession>
<evidence type="ECO:0008006" key="3">
    <source>
        <dbReference type="Google" id="ProtNLM"/>
    </source>
</evidence>
<evidence type="ECO:0000313" key="1">
    <source>
        <dbReference type="EMBL" id="QSR86637.1"/>
    </source>
</evidence>
<dbReference type="Proteomes" id="UP000663088">
    <property type="component" value="Chromosome"/>
</dbReference>
<protein>
    <recommendedName>
        <fullName evidence="3">DUF218 domain-containing protein</fullName>
    </recommendedName>
</protein>
<sequence>MESGDITEIIITLRPTKLAFVVDPEEEGDFNRAIQASLLLWGGIYNPIIPAYKNLPYYWSDPYIPNLSADIVCKGYIRHFDPDIVVLCGNIAESQVPEHVKHRIRLDELACNLSQGGVPTIGTDLLEVLQSFARKEFRFSTNRAFKTVVVFSTMKDEFSEEEKRLLSSFVQNGKYDVLLLTKKEHYSNIALNIPNNFYPNVLRNLCDETVKQHLERHET</sequence>
<organism evidence="1 2">
    <name type="scientific">Candidatus Methylacidiphilum infernorum</name>
    <dbReference type="NCBI Taxonomy" id="511746"/>
    <lineage>
        <taxon>Bacteria</taxon>
        <taxon>Pseudomonadati</taxon>
        <taxon>Verrucomicrobiota</taxon>
        <taxon>Methylacidiphilae</taxon>
        <taxon>Methylacidiphilales</taxon>
        <taxon>Methylacidiphilaceae</taxon>
        <taxon>Methylacidiphilum (ex Ratnadevi et al. 2023)</taxon>
    </lineage>
</organism>
<dbReference type="RefSeq" id="WP_206846510.1">
    <property type="nucleotide sequence ID" value="NZ_CP065956.1"/>
</dbReference>
<gene>
    <name evidence="1" type="ORF">EM20IM_09175</name>
</gene>
<keyword evidence="2" id="KW-1185">Reference proteome</keyword>
<proteinExistence type="predicted"/>
<dbReference type="EMBL" id="CP065956">
    <property type="protein sequence ID" value="QSR86637.1"/>
    <property type="molecule type" value="Genomic_DNA"/>
</dbReference>
<name>A0ABX7PUR1_9BACT</name>